<feature type="region of interest" description="Disordered" evidence="1">
    <location>
        <begin position="1"/>
        <end position="25"/>
    </location>
</feature>
<reference evidence="3 4" key="1">
    <citation type="submission" date="2021-04" db="EMBL/GenBank/DDBJ databases">
        <title>Complete genome sequencing of Allochromatium tepidum strain NZ.</title>
        <authorList>
            <person name="Tsukatani Y."/>
            <person name="Mori H."/>
        </authorList>
    </citation>
    <scope>NUCLEOTIDE SEQUENCE [LARGE SCALE GENOMIC DNA]</scope>
    <source>
        <strain evidence="3 4">NZ</strain>
    </source>
</reference>
<evidence type="ECO:0000256" key="1">
    <source>
        <dbReference type="SAM" id="MobiDB-lite"/>
    </source>
</evidence>
<feature type="domain" description="DUF4340" evidence="2">
    <location>
        <begin position="106"/>
        <end position="280"/>
    </location>
</feature>
<dbReference type="Pfam" id="PF14238">
    <property type="entry name" value="DUF4340"/>
    <property type="match status" value="1"/>
</dbReference>
<name>A0ABM7QQP7_9GAMM</name>
<accession>A0ABM7QQP7</accession>
<protein>
    <recommendedName>
        <fullName evidence="2">DUF4340 domain-containing protein</fullName>
    </recommendedName>
</protein>
<organism evidence="3 4">
    <name type="scientific">Allochromatium tepidum</name>
    <dbReference type="NCBI Taxonomy" id="553982"/>
    <lineage>
        <taxon>Bacteria</taxon>
        <taxon>Pseudomonadati</taxon>
        <taxon>Pseudomonadota</taxon>
        <taxon>Gammaproteobacteria</taxon>
        <taxon>Chromatiales</taxon>
        <taxon>Chromatiaceae</taxon>
        <taxon>Allochromatium</taxon>
    </lineage>
</organism>
<dbReference type="InterPro" id="IPR025641">
    <property type="entry name" value="DUF4340"/>
</dbReference>
<sequence length="384" mass="41554">MTATNSTSLSKAASETTAADTKAQVPKADLGWRPDLRTPLVMGLAGLLALQLLIALGQSLSAPSTRAFAPQAPLLDFKPEQVTAIRIEGSDGADPVHLERRDGGAWVVGELGDFPAAGFKADQLLTTLAALKRPLPTATSAEARARFKVADTGFNRRLTLEGAQGQIATLILGETPRFRRLFGRPADDSAVYELDLAIADVSNRRVDWLDQGQLRIDQEKITAIEGSDWRLEKDGENWRLAGADASETLDQDKARELVRTLANLSYRDVFAMADAPAEDPAASVLELKIELSEGESRTYRIAKLAESEDSVLRSADRPQVFKLSKYDLMELVDLERSKLLVQPEPAPEPATDAEPESTHSEEPAPPATDEEAADPASAMDTDVD</sequence>
<gene>
    <name evidence="3" type="ORF">Atep_29410</name>
</gene>
<feature type="compositionally biased region" description="Polar residues" evidence="1">
    <location>
        <begin position="1"/>
        <end position="19"/>
    </location>
</feature>
<keyword evidence="4" id="KW-1185">Reference proteome</keyword>
<evidence type="ECO:0000259" key="2">
    <source>
        <dbReference type="Pfam" id="PF14238"/>
    </source>
</evidence>
<dbReference type="EMBL" id="AP024563">
    <property type="protein sequence ID" value="BCU08264.1"/>
    <property type="molecule type" value="Genomic_DNA"/>
</dbReference>
<proteinExistence type="predicted"/>
<dbReference type="RefSeq" id="WP_213379286.1">
    <property type="nucleotide sequence ID" value="NZ_AP024563.1"/>
</dbReference>
<evidence type="ECO:0000313" key="4">
    <source>
        <dbReference type="Proteomes" id="UP000680679"/>
    </source>
</evidence>
<feature type="region of interest" description="Disordered" evidence="1">
    <location>
        <begin position="339"/>
        <end position="384"/>
    </location>
</feature>
<evidence type="ECO:0000313" key="3">
    <source>
        <dbReference type="EMBL" id="BCU08264.1"/>
    </source>
</evidence>
<dbReference type="Proteomes" id="UP000680679">
    <property type="component" value="Chromosome"/>
</dbReference>